<gene>
    <name evidence="7" type="ORF">S01H1_23846</name>
</gene>
<keyword evidence="5" id="KW-0418">Kinase</keyword>
<name>X0TLW0_9ZZZZ</name>
<evidence type="ECO:0000256" key="3">
    <source>
        <dbReference type="ARBA" id="ARBA00022679"/>
    </source>
</evidence>
<dbReference type="AlphaFoldDB" id="X0TLW0"/>
<dbReference type="PANTHER" id="PTHR11406">
    <property type="entry name" value="PHOSPHOGLYCERATE KINASE"/>
    <property type="match status" value="1"/>
</dbReference>
<evidence type="ECO:0000313" key="7">
    <source>
        <dbReference type="EMBL" id="GAF88261.1"/>
    </source>
</evidence>
<dbReference type="GO" id="GO:0006096">
    <property type="term" value="P:glycolytic process"/>
    <property type="evidence" value="ECO:0007669"/>
    <property type="project" value="InterPro"/>
</dbReference>
<keyword evidence="6" id="KW-0067">ATP-binding</keyword>
<reference evidence="7" key="1">
    <citation type="journal article" date="2014" name="Front. Microbiol.">
        <title>High frequency of phylogenetically diverse reductive dehalogenase-homologous genes in deep subseafloor sedimentary metagenomes.</title>
        <authorList>
            <person name="Kawai M."/>
            <person name="Futagami T."/>
            <person name="Toyoda A."/>
            <person name="Takaki Y."/>
            <person name="Nishi S."/>
            <person name="Hori S."/>
            <person name="Arai W."/>
            <person name="Tsubouchi T."/>
            <person name="Morono Y."/>
            <person name="Uchiyama I."/>
            <person name="Ito T."/>
            <person name="Fujiyama A."/>
            <person name="Inagaki F."/>
            <person name="Takami H."/>
        </authorList>
    </citation>
    <scope>NUCLEOTIDE SEQUENCE</scope>
    <source>
        <strain evidence="7">Expedition CK06-06</strain>
    </source>
</reference>
<dbReference type="GO" id="GO:0005524">
    <property type="term" value="F:ATP binding"/>
    <property type="evidence" value="ECO:0007669"/>
    <property type="project" value="UniProtKB-KW"/>
</dbReference>
<sequence>ASGNAFTVVGGGETGAAVTEMGIADRISYISTGGGACLAFLEGKALLALDALRG</sequence>
<evidence type="ECO:0000256" key="2">
    <source>
        <dbReference type="ARBA" id="ARBA00013061"/>
    </source>
</evidence>
<dbReference type="GO" id="GO:0005829">
    <property type="term" value="C:cytosol"/>
    <property type="evidence" value="ECO:0007669"/>
    <property type="project" value="TreeGrafter"/>
</dbReference>
<organism evidence="7">
    <name type="scientific">marine sediment metagenome</name>
    <dbReference type="NCBI Taxonomy" id="412755"/>
    <lineage>
        <taxon>unclassified sequences</taxon>
        <taxon>metagenomes</taxon>
        <taxon>ecological metagenomes</taxon>
    </lineage>
</organism>
<evidence type="ECO:0000256" key="4">
    <source>
        <dbReference type="ARBA" id="ARBA00022741"/>
    </source>
</evidence>
<keyword evidence="4" id="KW-0547">Nucleotide-binding</keyword>
<dbReference type="InterPro" id="IPR015824">
    <property type="entry name" value="Phosphoglycerate_kinase_N"/>
</dbReference>
<evidence type="ECO:0000256" key="5">
    <source>
        <dbReference type="ARBA" id="ARBA00022777"/>
    </source>
</evidence>
<feature type="non-terminal residue" evidence="7">
    <location>
        <position position="1"/>
    </location>
</feature>
<dbReference type="GO" id="GO:0006094">
    <property type="term" value="P:gluconeogenesis"/>
    <property type="evidence" value="ECO:0007669"/>
    <property type="project" value="TreeGrafter"/>
</dbReference>
<protein>
    <recommendedName>
        <fullName evidence="2">phosphoglycerate kinase</fullName>
        <ecNumber evidence="2">2.7.2.3</ecNumber>
    </recommendedName>
</protein>
<dbReference type="GO" id="GO:0043531">
    <property type="term" value="F:ADP binding"/>
    <property type="evidence" value="ECO:0007669"/>
    <property type="project" value="TreeGrafter"/>
</dbReference>
<comment type="catalytic activity">
    <reaction evidence="1">
        <text>(2R)-3-phosphoglycerate + ATP = (2R)-3-phospho-glyceroyl phosphate + ADP</text>
        <dbReference type="Rhea" id="RHEA:14801"/>
        <dbReference type="ChEBI" id="CHEBI:30616"/>
        <dbReference type="ChEBI" id="CHEBI:57604"/>
        <dbReference type="ChEBI" id="CHEBI:58272"/>
        <dbReference type="ChEBI" id="CHEBI:456216"/>
        <dbReference type="EC" id="2.7.2.3"/>
    </reaction>
</comment>
<dbReference type="EC" id="2.7.2.3" evidence="2"/>
<dbReference type="Pfam" id="PF00162">
    <property type="entry name" value="PGK"/>
    <property type="match status" value="1"/>
</dbReference>
<dbReference type="InterPro" id="IPR001576">
    <property type="entry name" value="Phosphoglycerate_kinase"/>
</dbReference>
<accession>X0TLW0</accession>
<evidence type="ECO:0000256" key="1">
    <source>
        <dbReference type="ARBA" id="ARBA00000642"/>
    </source>
</evidence>
<dbReference type="PANTHER" id="PTHR11406:SF23">
    <property type="entry name" value="PHOSPHOGLYCERATE KINASE 1, CHLOROPLASTIC-RELATED"/>
    <property type="match status" value="1"/>
</dbReference>
<comment type="caution">
    <text evidence="7">The sequence shown here is derived from an EMBL/GenBank/DDBJ whole genome shotgun (WGS) entry which is preliminary data.</text>
</comment>
<evidence type="ECO:0000256" key="6">
    <source>
        <dbReference type="ARBA" id="ARBA00022840"/>
    </source>
</evidence>
<dbReference type="Gene3D" id="3.40.50.1260">
    <property type="entry name" value="Phosphoglycerate kinase, N-terminal domain"/>
    <property type="match status" value="1"/>
</dbReference>
<keyword evidence="3" id="KW-0808">Transferase</keyword>
<dbReference type="InterPro" id="IPR036043">
    <property type="entry name" value="Phosphoglycerate_kinase_sf"/>
</dbReference>
<dbReference type="SUPFAM" id="SSF53748">
    <property type="entry name" value="Phosphoglycerate kinase"/>
    <property type="match status" value="1"/>
</dbReference>
<dbReference type="EMBL" id="BARS01013925">
    <property type="protein sequence ID" value="GAF88261.1"/>
    <property type="molecule type" value="Genomic_DNA"/>
</dbReference>
<dbReference type="PRINTS" id="PR00477">
    <property type="entry name" value="PHGLYCKINASE"/>
</dbReference>
<proteinExistence type="predicted"/>
<dbReference type="GO" id="GO:0004618">
    <property type="term" value="F:phosphoglycerate kinase activity"/>
    <property type="evidence" value="ECO:0007669"/>
    <property type="project" value="UniProtKB-EC"/>
</dbReference>